<gene>
    <name evidence="5" type="ORF">M0R45_036783</name>
</gene>
<dbReference type="GO" id="GO:0005634">
    <property type="term" value="C:nucleus"/>
    <property type="evidence" value="ECO:0007669"/>
    <property type="project" value="UniProtKB-SubCell"/>
</dbReference>
<dbReference type="Proteomes" id="UP001457282">
    <property type="component" value="Unassembled WGS sequence"/>
</dbReference>
<evidence type="ECO:0000256" key="3">
    <source>
        <dbReference type="PROSITE-ProRule" id="PRU00357"/>
    </source>
</evidence>
<dbReference type="PANTHER" id="PTHR31319">
    <property type="entry name" value="ZINC FINGER PROTEIN CONSTANS-LIKE 4"/>
    <property type="match status" value="1"/>
</dbReference>
<dbReference type="PANTHER" id="PTHR31319:SF110">
    <property type="entry name" value="CCT MOTIF FAMILY PROTEIN"/>
    <property type="match status" value="1"/>
</dbReference>
<comment type="subcellular location">
    <subcellularLocation>
        <location evidence="1 3">Nucleus</location>
    </subcellularLocation>
</comment>
<dbReference type="InterPro" id="IPR045281">
    <property type="entry name" value="CONSTANS-like"/>
</dbReference>
<feature type="domain" description="CCT" evidence="4">
    <location>
        <begin position="183"/>
        <end position="225"/>
    </location>
</feature>
<keyword evidence="6" id="KW-1185">Reference proteome</keyword>
<evidence type="ECO:0000256" key="1">
    <source>
        <dbReference type="ARBA" id="ARBA00004123"/>
    </source>
</evidence>
<keyword evidence="2 3" id="KW-0539">Nucleus</keyword>
<dbReference type="GO" id="GO:0009909">
    <property type="term" value="P:regulation of flower development"/>
    <property type="evidence" value="ECO:0007669"/>
    <property type="project" value="InterPro"/>
</dbReference>
<dbReference type="PROSITE" id="PS51017">
    <property type="entry name" value="CCT"/>
    <property type="match status" value="1"/>
</dbReference>
<name>A0AAW1W0W7_RUBAR</name>
<dbReference type="Pfam" id="PF06203">
    <property type="entry name" value="CCT"/>
    <property type="match status" value="1"/>
</dbReference>
<dbReference type="GO" id="GO:0003700">
    <property type="term" value="F:DNA-binding transcription factor activity"/>
    <property type="evidence" value="ECO:0007669"/>
    <property type="project" value="TreeGrafter"/>
</dbReference>
<proteinExistence type="predicted"/>
<evidence type="ECO:0000313" key="6">
    <source>
        <dbReference type="Proteomes" id="UP001457282"/>
    </source>
</evidence>
<organism evidence="5 6">
    <name type="scientific">Rubus argutus</name>
    <name type="common">Southern blackberry</name>
    <dbReference type="NCBI Taxonomy" id="59490"/>
    <lineage>
        <taxon>Eukaryota</taxon>
        <taxon>Viridiplantae</taxon>
        <taxon>Streptophyta</taxon>
        <taxon>Embryophyta</taxon>
        <taxon>Tracheophyta</taxon>
        <taxon>Spermatophyta</taxon>
        <taxon>Magnoliopsida</taxon>
        <taxon>eudicotyledons</taxon>
        <taxon>Gunneridae</taxon>
        <taxon>Pentapetalae</taxon>
        <taxon>rosids</taxon>
        <taxon>fabids</taxon>
        <taxon>Rosales</taxon>
        <taxon>Rosaceae</taxon>
        <taxon>Rosoideae</taxon>
        <taxon>Rosoideae incertae sedis</taxon>
        <taxon>Rubus</taxon>
    </lineage>
</organism>
<dbReference type="AlphaFoldDB" id="A0AAW1W0W7"/>
<accession>A0AAW1W0W7</accession>
<reference evidence="5 6" key="1">
    <citation type="journal article" date="2023" name="G3 (Bethesda)">
        <title>A chromosome-length genome assembly and annotation of blackberry (Rubus argutus, cv. 'Hillquist').</title>
        <authorList>
            <person name="Bruna T."/>
            <person name="Aryal R."/>
            <person name="Dudchenko O."/>
            <person name="Sargent D.J."/>
            <person name="Mead D."/>
            <person name="Buti M."/>
            <person name="Cavallini A."/>
            <person name="Hytonen T."/>
            <person name="Andres J."/>
            <person name="Pham M."/>
            <person name="Weisz D."/>
            <person name="Mascagni F."/>
            <person name="Usai G."/>
            <person name="Natali L."/>
            <person name="Bassil N."/>
            <person name="Fernandez G.E."/>
            <person name="Lomsadze A."/>
            <person name="Armour M."/>
            <person name="Olukolu B."/>
            <person name="Poorten T."/>
            <person name="Britton C."/>
            <person name="Davik J."/>
            <person name="Ashrafi H."/>
            <person name="Aiden E.L."/>
            <person name="Borodovsky M."/>
            <person name="Worthington M."/>
        </authorList>
    </citation>
    <scope>NUCLEOTIDE SEQUENCE [LARGE SCALE GENOMIC DNA]</scope>
    <source>
        <strain evidence="5">PI 553951</strain>
    </source>
</reference>
<evidence type="ECO:0000259" key="4">
    <source>
        <dbReference type="PROSITE" id="PS51017"/>
    </source>
</evidence>
<dbReference type="EMBL" id="JBEDUW010000007">
    <property type="protein sequence ID" value="KAK9912951.1"/>
    <property type="molecule type" value="Genomic_DNA"/>
</dbReference>
<sequence>MDSQFYNAYSTLSEFCGYPTPAVVTSCRPVLGGAMRGTNCSEEDLIRIFYDNNGAASFDDVSPDSGISSCAMGGAAMFPELLGFSEDPVATDAVSEYSHLGLNGLAGLNQSFGGGDSYIQPYNKGNNTRDQFGDQECCTGFMPADSKPLGQENWGFNKGNHSNQAPTTEDHSTVAVRYSEEERKERIERYLKKRNQRNFNKTIKYACRKTLADRRVRVRGRFASNSSSTEQLISKDLTHQEMPSKKFDTNCNIHACNVDGPDQLFRSGGAIEIKYDEEEYWLQVAMSLLVDRDLIHMCS</sequence>
<protein>
    <recommendedName>
        <fullName evidence="4">CCT domain-containing protein</fullName>
    </recommendedName>
</protein>
<evidence type="ECO:0000313" key="5">
    <source>
        <dbReference type="EMBL" id="KAK9912951.1"/>
    </source>
</evidence>
<evidence type="ECO:0000256" key="2">
    <source>
        <dbReference type="ARBA" id="ARBA00023242"/>
    </source>
</evidence>
<dbReference type="InterPro" id="IPR010402">
    <property type="entry name" value="CCT_domain"/>
</dbReference>
<comment type="caution">
    <text evidence="5">The sequence shown here is derived from an EMBL/GenBank/DDBJ whole genome shotgun (WGS) entry which is preliminary data.</text>
</comment>